<keyword evidence="1" id="KW-0472">Membrane</keyword>
<reference evidence="2" key="1">
    <citation type="submission" date="2014-05" db="EMBL/GenBank/DDBJ databases">
        <title>The transcriptome of the halophilic microalga Tetraselmis sp. GSL018 isolated from the Great Salt Lake, Utah.</title>
        <authorList>
            <person name="Jinkerson R.E."/>
            <person name="D'Adamo S."/>
            <person name="Posewitz M.C."/>
        </authorList>
    </citation>
    <scope>NUCLEOTIDE SEQUENCE</scope>
    <source>
        <strain evidence="2">GSL018</strain>
    </source>
</reference>
<name>A0A061RGI4_9CHLO</name>
<evidence type="ECO:0000313" key="2">
    <source>
        <dbReference type="EMBL" id="JAC69780.1"/>
    </source>
</evidence>
<keyword evidence="1" id="KW-0812">Transmembrane</keyword>
<gene>
    <name evidence="2" type="ORF">TSPGSL018_5561</name>
</gene>
<keyword evidence="1" id="KW-1133">Transmembrane helix</keyword>
<sequence length="549" mass="58464">FDASLINLTDGLLIQRVDSAPETNVYNLSLSATIEGVQEAVIPQGVLRDSSGNTNRWMAKAGNVVYDSSPPETTLLVGYVSDDTPGSSKVSIIFDAQDEFSYVLTFYCGHHTPPTYHSPVRPYTECCSPLVLSMAGGIGDHTLEVHAMDAVGNVEYPFKEIRWTVTETSVVFPDMPANFSGIPQPTISAPDVMPIEDPRPLPPFPPFPFNESLAFDVDSAMRNPSGMADWDSSAGSFVEAMKKVEGLSMVGEPELKPSVAIPIQVSFDGDPPEEEADALKAELKVRVSLAMENASATVFVVDEPAGSEEISRRAYHARRLLQSERRWLALIRSEGTGQGGAVEEAAQALIGSPKTLHGLQAISQKVKGLSSSTAEVAACVSVKLYVPLADGVDREKIRGDLQRLMQDGPVTHAAGLMDKGTSLVVLRIEEAPAEARNASGSEEANGTDVRLWGATPPPEPTPSWNILPEKPVVFPQGSNPSIEALESEEGEGGEGGAVTMIAGVAAGTSVAVIGTAVVAALLFRRRRQQKTLSDLQRIGLAEKVAPAPL</sequence>
<organism evidence="2">
    <name type="scientific">Tetraselmis sp. GSL018</name>
    <dbReference type="NCBI Taxonomy" id="582737"/>
    <lineage>
        <taxon>Eukaryota</taxon>
        <taxon>Viridiplantae</taxon>
        <taxon>Chlorophyta</taxon>
        <taxon>core chlorophytes</taxon>
        <taxon>Chlorodendrophyceae</taxon>
        <taxon>Chlorodendrales</taxon>
        <taxon>Chlorodendraceae</taxon>
        <taxon>Tetraselmis</taxon>
    </lineage>
</organism>
<dbReference type="AlphaFoldDB" id="A0A061RGI4"/>
<proteinExistence type="predicted"/>
<dbReference type="EMBL" id="GBEZ01016471">
    <property type="protein sequence ID" value="JAC69780.1"/>
    <property type="molecule type" value="Transcribed_RNA"/>
</dbReference>
<feature type="transmembrane region" description="Helical" evidence="1">
    <location>
        <begin position="500"/>
        <end position="523"/>
    </location>
</feature>
<evidence type="ECO:0000256" key="1">
    <source>
        <dbReference type="SAM" id="Phobius"/>
    </source>
</evidence>
<feature type="non-terminal residue" evidence="2">
    <location>
        <position position="1"/>
    </location>
</feature>
<accession>A0A061RGI4</accession>
<protein>
    <submittedName>
        <fullName evidence="2">Uncharacterized protein</fullName>
    </submittedName>
</protein>